<dbReference type="GO" id="GO:0008855">
    <property type="term" value="F:exodeoxyribonuclease VII activity"/>
    <property type="evidence" value="ECO:0007669"/>
    <property type="project" value="InterPro"/>
</dbReference>
<feature type="compositionally biased region" description="Gly residues" evidence="1">
    <location>
        <begin position="99"/>
        <end position="108"/>
    </location>
</feature>
<sequence length="108" mass="11074">CDDRVANLGRRADRAADVRLARLADRLAQAGRLNASLSYKAVLERGFVVVHDASGAPVKRAADLSGGDRVALQFADASAGAMITGDGASRLRPARTAKPGGGGQGSLF</sequence>
<accession>A0A3S0A8F1</accession>
<evidence type="ECO:0000256" key="1">
    <source>
        <dbReference type="SAM" id="MobiDB-lite"/>
    </source>
</evidence>
<gene>
    <name evidence="3" type="ORF">EJC49_07120</name>
</gene>
<dbReference type="InterPro" id="IPR020579">
    <property type="entry name" value="Exonuc_VII_lsu_C"/>
</dbReference>
<dbReference type="Proteomes" id="UP000278398">
    <property type="component" value="Unassembled WGS sequence"/>
</dbReference>
<comment type="caution">
    <text evidence="3">The sequence shown here is derived from an EMBL/GenBank/DDBJ whole genome shotgun (WGS) entry which is preliminary data.</text>
</comment>
<dbReference type="Pfam" id="PF02601">
    <property type="entry name" value="Exonuc_VII_L"/>
    <property type="match status" value="1"/>
</dbReference>
<dbReference type="AlphaFoldDB" id="A0A3S0A8F1"/>
<organism evidence="3 4">
    <name type="scientific">Aquibium carbonis</name>
    <dbReference type="NCBI Taxonomy" id="2495581"/>
    <lineage>
        <taxon>Bacteria</taxon>
        <taxon>Pseudomonadati</taxon>
        <taxon>Pseudomonadota</taxon>
        <taxon>Alphaproteobacteria</taxon>
        <taxon>Hyphomicrobiales</taxon>
        <taxon>Phyllobacteriaceae</taxon>
        <taxon>Aquibium</taxon>
    </lineage>
</organism>
<keyword evidence="4" id="KW-1185">Reference proteome</keyword>
<feature type="domain" description="Exonuclease VII large subunit C-terminal" evidence="2">
    <location>
        <begin position="3"/>
        <end position="79"/>
    </location>
</feature>
<feature type="region of interest" description="Disordered" evidence="1">
    <location>
        <begin position="88"/>
        <end position="108"/>
    </location>
</feature>
<proteinExistence type="predicted"/>
<feature type="non-terminal residue" evidence="3">
    <location>
        <position position="1"/>
    </location>
</feature>
<reference evidence="3 4" key="1">
    <citation type="submission" date="2018-12" db="EMBL/GenBank/DDBJ databases">
        <title>Mesorhizobium carbonis sp. nov., isolated from coal mine water.</title>
        <authorList>
            <person name="Xin W."/>
            <person name="Xu Z."/>
            <person name="Xiang F."/>
            <person name="Zhang J."/>
            <person name="Xi L."/>
            <person name="Liu J."/>
        </authorList>
    </citation>
    <scope>NUCLEOTIDE SEQUENCE [LARGE SCALE GENOMIC DNA]</scope>
    <source>
        <strain evidence="3 4">B2.3</strain>
    </source>
</reference>
<evidence type="ECO:0000259" key="2">
    <source>
        <dbReference type="Pfam" id="PF02601"/>
    </source>
</evidence>
<evidence type="ECO:0000313" key="4">
    <source>
        <dbReference type="Proteomes" id="UP000278398"/>
    </source>
</evidence>
<dbReference type="RefSeq" id="WP_342635347.1">
    <property type="nucleotide sequence ID" value="NZ_RWKW01000026.1"/>
</dbReference>
<evidence type="ECO:0000313" key="3">
    <source>
        <dbReference type="EMBL" id="RST87034.1"/>
    </source>
</evidence>
<name>A0A3S0A8F1_9HYPH</name>
<protein>
    <submittedName>
        <fullName evidence="3">Exodeoxyribonuclease VII large subunit</fullName>
    </submittedName>
</protein>
<dbReference type="EMBL" id="RWKW01000026">
    <property type="protein sequence ID" value="RST87034.1"/>
    <property type="molecule type" value="Genomic_DNA"/>
</dbReference>